<organism evidence="2 3">
    <name type="scientific">Flavobacterium okayamense</name>
    <dbReference type="NCBI Taxonomy" id="2830782"/>
    <lineage>
        <taxon>Bacteria</taxon>
        <taxon>Pseudomonadati</taxon>
        <taxon>Bacteroidota</taxon>
        <taxon>Flavobacteriia</taxon>
        <taxon>Flavobacteriales</taxon>
        <taxon>Flavobacteriaceae</taxon>
        <taxon>Flavobacterium</taxon>
    </lineage>
</organism>
<keyword evidence="1" id="KW-0812">Transmembrane</keyword>
<dbReference type="EMBL" id="AP024749">
    <property type="protein sequence ID" value="BCY27847.1"/>
    <property type="molecule type" value="Genomic_DNA"/>
</dbReference>
<evidence type="ECO:0000313" key="3">
    <source>
        <dbReference type="Proteomes" id="UP000825258"/>
    </source>
</evidence>
<evidence type="ECO:0000256" key="1">
    <source>
        <dbReference type="SAM" id="Phobius"/>
    </source>
</evidence>
<keyword evidence="3" id="KW-1185">Reference proteome</keyword>
<gene>
    <name evidence="2" type="ORF">KK2020170_07150</name>
</gene>
<reference evidence="2 3" key="1">
    <citation type="submission" date="2021-06" db="EMBL/GenBank/DDBJ databases">
        <title>Whole genome sequences of Flavobacterium sp. KK2020170 and assembly.</title>
        <authorList>
            <person name="Kitahara K."/>
            <person name="Miyoshi S."/>
            <person name="Uesaka K."/>
        </authorList>
    </citation>
    <scope>NUCLEOTIDE SEQUENCE [LARGE SCALE GENOMIC DNA]</scope>
    <source>
        <strain evidence="2 3">KK2020170</strain>
    </source>
</reference>
<name>A0ABM7S903_9FLAO</name>
<dbReference type="RefSeq" id="WP_221259450.1">
    <property type="nucleotide sequence ID" value="NZ_AP024749.1"/>
</dbReference>
<dbReference type="InterPro" id="IPR045922">
    <property type="entry name" value="DUF6341"/>
</dbReference>
<feature type="transmembrane region" description="Helical" evidence="1">
    <location>
        <begin position="32"/>
        <end position="53"/>
    </location>
</feature>
<evidence type="ECO:0000313" key="2">
    <source>
        <dbReference type="EMBL" id="BCY27847.1"/>
    </source>
</evidence>
<accession>A0ABM7S903</accession>
<keyword evidence="1" id="KW-0472">Membrane</keyword>
<proteinExistence type="predicted"/>
<sequence length="76" mass="9015">MKSFFEAIQSLFVDILFLPFDALRELELTNWWAANTINWILIIVCCVAMLYWLKQLNIFKNNNEDDDNTTAHSFLK</sequence>
<dbReference type="Pfam" id="PF19868">
    <property type="entry name" value="DUF6341"/>
    <property type="match status" value="1"/>
</dbReference>
<keyword evidence="1" id="KW-1133">Transmembrane helix</keyword>
<dbReference type="Proteomes" id="UP000825258">
    <property type="component" value="Chromosome"/>
</dbReference>
<evidence type="ECO:0008006" key="4">
    <source>
        <dbReference type="Google" id="ProtNLM"/>
    </source>
</evidence>
<protein>
    <recommendedName>
        <fullName evidence="4">Uracil phosphoribosyltransferase</fullName>
    </recommendedName>
</protein>